<dbReference type="RefSeq" id="WP_108969435.1">
    <property type="nucleotide sequence ID" value="NZ_CP022190.1"/>
</dbReference>
<feature type="chain" id="PRO_5016057960" description="DUF2059 domain-containing protein" evidence="1">
    <location>
        <begin position="23"/>
        <end position="131"/>
    </location>
</feature>
<dbReference type="EMBL" id="CP022190">
    <property type="protein sequence ID" value="AWI85595.1"/>
    <property type="molecule type" value="Genomic_DNA"/>
</dbReference>
<organism evidence="2 3">
    <name type="scientific">Alloyangia pacifica</name>
    <dbReference type="NCBI Taxonomy" id="311180"/>
    <lineage>
        <taxon>Bacteria</taxon>
        <taxon>Pseudomonadati</taxon>
        <taxon>Pseudomonadota</taxon>
        <taxon>Alphaproteobacteria</taxon>
        <taxon>Rhodobacterales</taxon>
        <taxon>Roseobacteraceae</taxon>
        <taxon>Alloyangia</taxon>
    </lineage>
</organism>
<reference evidence="2 3" key="1">
    <citation type="submission" date="2017-06" db="EMBL/GenBank/DDBJ databases">
        <title>Yangia sp. YSBP01 complete genome sequence.</title>
        <authorList>
            <person name="Woo J.-H."/>
            <person name="Kim H.-S."/>
        </authorList>
    </citation>
    <scope>NUCLEOTIDE SEQUENCE [LARGE SCALE GENOMIC DNA]</scope>
    <source>
        <strain evidence="2 3">YSBP01</strain>
    </source>
</reference>
<protein>
    <recommendedName>
        <fullName evidence="4">DUF2059 domain-containing protein</fullName>
    </recommendedName>
</protein>
<dbReference type="KEGG" id="ypac:CEW88_17920"/>
<gene>
    <name evidence="2" type="ORF">CEW88_17920</name>
</gene>
<dbReference type="Proteomes" id="UP000244915">
    <property type="component" value="Chromosome 2"/>
</dbReference>
<accession>A0A2U8HL41</accession>
<evidence type="ECO:0000313" key="3">
    <source>
        <dbReference type="Proteomes" id="UP000244915"/>
    </source>
</evidence>
<keyword evidence="1" id="KW-0732">Signal</keyword>
<name>A0A2U8HL41_9RHOB</name>
<proteinExistence type="predicted"/>
<evidence type="ECO:0000256" key="1">
    <source>
        <dbReference type="SAM" id="SignalP"/>
    </source>
</evidence>
<evidence type="ECO:0000313" key="2">
    <source>
        <dbReference type="EMBL" id="AWI85595.1"/>
    </source>
</evidence>
<evidence type="ECO:0008006" key="4">
    <source>
        <dbReference type="Google" id="ProtNLM"/>
    </source>
</evidence>
<dbReference type="AlphaFoldDB" id="A0A2U8HL41"/>
<dbReference type="OrthoDB" id="7866543at2"/>
<sequence length="131" mass="14210">MKFFLAISSLSLALATTSPATAQQSLVDQLSQYVPDSVLSLLSESEILTAFSMSTSRETNAQKASRVAYIATSGSAPRTYSRTQLDLVGRYLTDEELSRMSGQHIGDALAVVHSSRPEVEKRGIIRALSDR</sequence>
<feature type="signal peptide" evidence="1">
    <location>
        <begin position="1"/>
        <end position="22"/>
    </location>
</feature>